<gene>
    <name evidence="1" type="ORF">ANIA_11670</name>
</gene>
<keyword evidence="2" id="KW-1185">Reference proteome</keyword>
<organism evidence="1 2">
    <name type="scientific">Emericella nidulans (strain FGSC A4 / ATCC 38163 / CBS 112.46 / NRRL 194 / M139)</name>
    <name type="common">Aspergillus nidulans</name>
    <dbReference type="NCBI Taxonomy" id="227321"/>
    <lineage>
        <taxon>Eukaryota</taxon>
        <taxon>Fungi</taxon>
        <taxon>Dikarya</taxon>
        <taxon>Ascomycota</taxon>
        <taxon>Pezizomycotina</taxon>
        <taxon>Eurotiomycetes</taxon>
        <taxon>Eurotiomycetidae</taxon>
        <taxon>Eurotiales</taxon>
        <taxon>Aspergillaceae</taxon>
        <taxon>Aspergillus</taxon>
        <taxon>Aspergillus subgen. Nidulantes</taxon>
    </lineage>
</organism>
<name>C8VEM3_EMENI</name>
<dbReference type="KEGG" id="ani:ANIA_11670"/>
<dbReference type="Proteomes" id="UP000000560">
    <property type="component" value="Chromosome V"/>
</dbReference>
<dbReference type="HOGENOM" id="CLU_2606012_0_0_1"/>
<dbReference type="GeneID" id="74897213"/>
<dbReference type="AlphaFoldDB" id="C8VEM3"/>
<dbReference type="OrthoDB" id="4508935at2759"/>
<dbReference type="EMBL" id="BN001305">
    <property type="protein sequence ID" value="CBF80694.1"/>
    <property type="molecule type" value="Genomic_DNA"/>
</dbReference>
<protein>
    <submittedName>
        <fullName evidence="1">Uncharacterized protein</fullName>
    </submittedName>
</protein>
<dbReference type="RefSeq" id="XP_050468109.1">
    <property type="nucleotide sequence ID" value="XM_050612161.1"/>
</dbReference>
<evidence type="ECO:0000313" key="1">
    <source>
        <dbReference type="EMBL" id="CBF80694.1"/>
    </source>
</evidence>
<accession>C8VEM3</accession>
<evidence type="ECO:0000313" key="2">
    <source>
        <dbReference type="Proteomes" id="UP000000560"/>
    </source>
</evidence>
<dbReference type="InParanoid" id="C8VEM3"/>
<reference evidence="2" key="1">
    <citation type="journal article" date="2005" name="Nature">
        <title>Sequencing of Aspergillus nidulans and comparative analysis with A. fumigatus and A. oryzae.</title>
        <authorList>
            <person name="Galagan J.E."/>
            <person name="Calvo S.E."/>
            <person name="Cuomo C."/>
            <person name="Ma L.J."/>
            <person name="Wortman J.R."/>
            <person name="Batzoglou S."/>
            <person name="Lee S.I."/>
            <person name="Basturkmen M."/>
            <person name="Spevak C.C."/>
            <person name="Clutterbuck J."/>
            <person name="Kapitonov V."/>
            <person name="Jurka J."/>
            <person name="Scazzocchio C."/>
            <person name="Farman M."/>
            <person name="Butler J."/>
            <person name="Purcell S."/>
            <person name="Harris S."/>
            <person name="Braus G.H."/>
            <person name="Draht O."/>
            <person name="Busch S."/>
            <person name="D'Enfert C."/>
            <person name="Bouchier C."/>
            <person name="Goldman G.H."/>
            <person name="Bell-Pedersen D."/>
            <person name="Griffiths-Jones S."/>
            <person name="Doonan J.H."/>
            <person name="Yu J."/>
            <person name="Vienken K."/>
            <person name="Pain A."/>
            <person name="Freitag M."/>
            <person name="Selker E.U."/>
            <person name="Archer D.B."/>
            <person name="Penalva M.A."/>
            <person name="Oakley B.R."/>
            <person name="Momany M."/>
            <person name="Tanaka T."/>
            <person name="Kumagai T."/>
            <person name="Asai K."/>
            <person name="Machida M."/>
            <person name="Nierman W.C."/>
            <person name="Denning D.W."/>
            <person name="Caddick M."/>
            <person name="Hynes M."/>
            <person name="Paoletti M."/>
            <person name="Fischer R."/>
            <person name="Miller B."/>
            <person name="Dyer P."/>
            <person name="Sachs M.S."/>
            <person name="Osmani S.A."/>
            <person name="Birren B.W."/>
        </authorList>
    </citation>
    <scope>NUCLEOTIDE SEQUENCE [LARGE SCALE GENOMIC DNA]</scope>
    <source>
        <strain evidence="2">FGSC A4 / ATCC 38163 / CBS 112.46 / NRRL 194 / M139</strain>
    </source>
</reference>
<sequence>MDDNIDPVDWEEDINDILSDTFEEEDQPTTLTDLTDAKLYPLQMLYIEYIDNLPEYPKTYINGHTYIIAADKMSQSEAE</sequence>
<proteinExistence type="predicted"/>
<dbReference type="VEuPathDB" id="FungiDB:AN11670"/>
<reference evidence="2" key="2">
    <citation type="journal article" date="2009" name="Fungal Genet. Biol.">
        <title>The 2008 update of the Aspergillus nidulans genome annotation: a community effort.</title>
        <authorList>
            <person name="Wortman J.R."/>
            <person name="Gilsenan J.M."/>
            <person name="Joardar V."/>
            <person name="Deegan J."/>
            <person name="Clutterbuck J."/>
            <person name="Andersen M.R."/>
            <person name="Archer D."/>
            <person name="Bencina M."/>
            <person name="Braus G."/>
            <person name="Coutinho P."/>
            <person name="von Dohren H."/>
            <person name="Doonan J."/>
            <person name="Driessen A.J."/>
            <person name="Durek P."/>
            <person name="Espeso E."/>
            <person name="Fekete E."/>
            <person name="Flipphi M."/>
            <person name="Estrada C.G."/>
            <person name="Geysens S."/>
            <person name="Goldman G."/>
            <person name="de Groot P.W."/>
            <person name="Hansen K."/>
            <person name="Harris S.D."/>
            <person name="Heinekamp T."/>
            <person name="Helmstaedt K."/>
            <person name="Henrissat B."/>
            <person name="Hofmann G."/>
            <person name="Homan T."/>
            <person name="Horio T."/>
            <person name="Horiuchi H."/>
            <person name="James S."/>
            <person name="Jones M."/>
            <person name="Karaffa L."/>
            <person name="Karanyi Z."/>
            <person name="Kato M."/>
            <person name="Keller N."/>
            <person name="Kelly D.E."/>
            <person name="Kiel J.A."/>
            <person name="Kim J.M."/>
            <person name="van der Klei I.J."/>
            <person name="Klis F.M."/>
            <person name="Kovalchuk A."/>
            <person name="Krasevec N."/>
            <person name="Kubicek C.P."/>
            <person name="Liu B."/>
            <person name="Maccabe A."/>
            <person name="Meyer V."/>
            <person name="Mirabito P."/>
            <person name="Miskei M."/>
            <person name="Mos M."/>
            <person name="Mullins J."/>
            <person name="Nelson D.R."/>
            <person name="Nielsen J."/>
            <person name="Oakley B.R."/>
            <person name="Osmani S.A."/>
            <person name="Pakula T."/>
            <person name="Paszewski A."/>
            <person name="Paulsen I."/>
            <person name="Pilsyk S."/>
            <person name="Pocsi I."/>
            <person name="Punt P.J."/>
            <person name="Ram A.F."/>
            <person name="Ren Q."/>
            <person name="Robellet X."/>
            <person name="Robson G."/>
            <person name="Seiboth B."/>
            <person name="van Solingen P."/>
            <person name="Specht T."/>
            <person name="Sun J."/>
            <person name="Taheri-Talesh N."/>
            <person name="Takeshita N."/>
            <person name="Ussery D."/>
            <person name="vanKuyk P.A."/>
            <person name="Visser H."/>
            <person name="van de Vondervoort P.J."/>
            <person name="de Vries R.P."/>
            <person name="Walton J."/>
            <person name="Xiang X."/>
            <person name="Xiong Y."/>
            <person name="Zeng A.P."/>
            <person name="Brandt B.W."/>
            <person name="Cornell M.J."/>
            <person name="van den Hondel C.A."/>
            <person name="Visser J."/>
            <person name="Oliver S.G."/>
            <person name="Turner G."/>
        </authorList>
    </citation>
    <scope>GENOME REANNOTATION</scope>
    <source>
        <strain evidence="2">FGSC A4 / ATCC 38163 / CBS 112.46 / NRRL 194 / M139</strain>
    </source>
</reference>